<dbReference type="InterPro" id="IPR006068">
    <property type="entry name" value="ATPase_P-typ_cation-transptr_C"/>
</dbReference>
<keyword evidence="4" id="KW-1185">Reference proteome</keyword>
<reference evidence="3 4" key="1">
    <citation type="submission" date="2017-08" db="EMBL/GenBank/DDBJ databases">
        <title>Pusillimonas indicus sp. nov., a member of the family Alcaligenaceae isolated from surface seawater.</title>
        <authorList>
            <person name="Li J."/>
        </authorList>
    </citation>
    <scope>NUCLEOTIDE SEQUENCE [LARGE SCALE GENOMIC DNA]</scope>
    <source>
        <strain evidence="3 4">17-4A</strain>
    </source>
</reference>
<gene>
    <name evidence="3" type="ORF">CJO09_02100</name>
</gene>
<dbReference type="RefSeq" id="WP_119440873.1">
    <property type="nucleotide sequence ID" value="NZ_CP170494.1"/>
</dbReference>
<keyword evidence="1" id="KW-0812">Transmembrane</keyword>
<evidence type="ECO:0000313" key="4">
    <source>
        <dbReference type="Proteomes" id="UP000266483"/>
    </source>
</evidence>
<feature type="domain" description="Cation-transporting P-type ATPase C-terminal" evidence="2">
    <location>
        <begin position="3"/>
        <end position="95"/>
    </location>
</feature>
<feature type="transmembrane region" description="Helical" evidence="1">
    <location>
        <begin position="72"/>
        <end position="91"/>
    </location>
</feature>
<sequence>MTARTLAVNAVVFSEMFHLINSRRIDSSVLNRDGLLGSPHCLVAILFCILLQMVFTYVPLMHTVFSSVALTWVDWLKVLCVGVMVFFIAELEKWITRRFFRRTHVAKMR</sequence>
<accession>A0ABX9MYJ8</accession>
<organism evidence="3 4">
    <name type="scientific">Neopusillimonas maritima</name>
    <dbReference type="NCBI Taxonomy" id="2026239"/>
    <lineage>
        <taxon>Bacteria</taxon>
        <taxon>Pseudomonadati</taxon>
        <taxon>Pseudomonadota</taxon>
        <taxon>Betaproteobacteria</taxon>
        <taxon>Burkholderiales</taxon>
        <taxon>Alcaligenaceae</taxon>
        <taxon>Neopusillimonas</taxon>
    </lineage>
</organism>
<evidence type="ECO:0000313" key="3">
    <source>
        <dbReference type="EMBL" id="RII84050.1"/>
    </source>
</evidence>
<dbReference type="SUPFAM" id="SSF81665">
    <property type="entry name" value="Calcium ATPase, transmembrane domain M"/>
    <property type="match status" value="1"/>
</dbReference>
<feature type="transmembrane region" description="Helical" evidence="1">
    <location>
        <begin position="41"/>
        <end position="60"/>
    </location>
</feature>
<dbReference type="Gene3D" id="1.20.1110.10">
    <property type="entry name" value="Calcium-transporting ATPase, transmembrane domain"/>
    <property type="match status" value="1"/>
</dbReference>
<protein>
    <recommendedName>
        <fullName evidence="2">Cation-transporting P-type ATPase C-terminal domain-containing protein</fullName>
    </recommendedName>
</protein>
<evidence type="ECO:0000256" key="1">
    <source>
        <dbReference type="SAM" id="Phobius"/>
    </source>
</evidence>
<dbReference type="EMBL" id="NQOU01000001">
    <property type="protein sequence ID" value="RII84050.1"/>
    <property type="molecule type" value="Genomic_DNA"/>
</dbReference>
<dbReference type="InterPro" id="IPR023298">
    <property type="entry name" value="ATPase_P-typ_TM_dom_sf"/>
</dbReference>
<name>A0ABX9MYJ8_9BURK</name>
<evidence type="ECO:0000259" key="2">
    <source>
        <dbReference type="Pfam" id="PF00689"/>
    </source>
</evidence>
<dbReference type="Proteomes" id="UP000266483">
    <property type="component" value="Unassembled WGS sequence"/>
</dbReference>
<dbReference type="Pfam" id="PF00689">
    <property type="entry name" value="Cation_ATPase_C"/>
    <property type="match status" value="1"/>
</dbReference>
<keyword evidence="1" id="KW-1133">Transmembrane helix</keyword>
<comment type="caution">
    <text evidence="3">The sequence shown here is derived from an EMBL/GenBank/DDBJ whole genome shotgun (WGS) entry which is preliminary data.</text>
</comment>
<keyword evidence="1" id="KW-0472">Membrane</keyword>
<proteinExistence type="predicted"/>